<gene>
    <name evidence="4" type="ORF">MNBD_NITROSPIRAE03-2088</name>
</gene>
<keyword evidence="2" id="KW-0479">Metal-binding</keyword>
<dbReference type="NCBIfam" id="TIGR00100">
    <property type="entry name" value="hypA"/>
    <property type="match status" value="1"/>
</dbReference>
<evidence type="ECO:0000313" key="4">
    <source>
        <dbReference type="EMBL" id="VAX30730.1"/>
    </source>
</evidence>
<dbReference type="GO" id="GO:0016151">
    <property type="term" value="F:nickel cation binding"/>
    <property type="evidence" value="ECO:0007669"/>
    <property type="project" value="InterPro"/>
</dbReference>
<dbReference type="HAMAP" id="MF_00213">
    <property type="entry name" value="HypA_HybF"/>
    <property type="match status" value="1"/>
</dbReference>
<reference evidence="4" key="1">
    <citation type="submission" date="2018-06" db="EMBL/GenBank/DDBJ databases">
        <authorList>
            <person name="Zhirakovskaya E."/>
        </authorList>
    </citation>
    <scope>NUCLEOTIDE SEQUENCE</scope>
</reference>
<name>A0A3B1D745_9ZZZZ</name>
<dbReference type="PIRSF" id="PIRSF004761">
    <property type="entry name" value="Hydrgn_mat_HypA"/>
    <property type="match status" value="1"/>
</dbReference>
<dbReference type="PANTHER" id="PTHR34535">
    <property type="entry name" value="HYDROGENASE MATURATION FACTOR HYPA"/>
    <property type="match status" value="1"/>
</dbReference>
<dbReference type="InterPro" id="IPR000688">
    <property type="entry name" value="HypA/HybF"/>
</dbReference>
<dbReference type="PANTHER" id="PTHR34535:SF3">
    <property type="entry name" value="HYDROGENASE MATURATION FACTOR HYPA"/>
    <property type="match status" value="1"/>
</dbReference>
<sequence length="114" mass="12304">MHEVSIARSILDIAITECRKSGFKRINSISLRIGKVSGVKVQSLLFAFDIIKTDTIAQGATLICEEVSIVGYCPECHNDFEAASGLILACPECGGTRFSINGGRELDIVEIDVD</sequence>
<proteinExistence type="inferred from homology"/>
<dbReference type="Gene3D" id="3.30.2320.80">
    <property type="match status" value="1"/>
</dbReference>
<dbReference type="GO" id="GO:0051604">
    <property type="term" value="P:protein maturation"/>
    <property type="evidence" value="ECO:0007669"/>
    <property type="project" value="InterPro"/>
</dbReference>
<dbReference type="EMBL" id="UOGI01000085">
    <property type="protein sequence ID" value="VAX30730.1"/>
    <property type="molecule type" value="Genomic_DNA"/>
</dbReference>
<dbReference type="AlphaFoldDB" id="A0A3B1D745"/>
<evidence type="ECO:0008006" key="5">
    <source>
        <dbReference type="Google" id="ProtNLM"/>
    </source>
</evidence>
<evidence type="ECO:0000256" key="3">
    <source>
        <dbReference type="ARBA" id="ARBA00022833"/>
    </source>
</evidence>
<keyword evidence="3" id="KW-0862">Zinc</keyword>
<evidence type="ECO:0000256" key="1">
    <source>
        <dbReference type="ARBA" id="ARBA00022596"/>
    </source>
</evidence>
<dbReference type="GO" id="GO:0008270">
    <property type="term" value="F:zinc ion binding"/>
    <property type="evidence" value="ECO:0007669"/>
    <property type="project" value="TreeGrafter"/>
</dbReference>
<organism evidence="4">
    <name type="scientific">hydrothermal vent metagenome</name>
    <dbReference type="NCBI Taxonomy" id="652676"/>
    <lineage>
        <taxon>unclassified sequences</taxon>
        <taxon>metagenomes</taxon>
        <taxon>ecological metagenomes</taxon>
    </lineage>
</organism>
<protein>
    <recommendedName>
        <fullName evidence="5">Hydrogenase maturation factor HypA</fullName>
    </recommendedName>
</protein>
<accession>A0A3B1D745</accession>
<evidence type="ECO:0000256" key="2">
    <source>
        <dbReference type="ARBA" id="ARBA00022723"/>
    </source>
</evidence>
<keyword evidence="1" id="KW-0533">Nickel</keyword>
<dbReference type="Pfam" id="PF01155">
    <property type="entry name" value="HypA"/>
    <property type="match status" value="1"/>
</dbReference>